<dbReference type="EMBL" id="KL363204">
    <property type="protein sequence ID" value="KFD54797.1"/>
    <property type="molecule type" value="Genomic_DNA"/>
</dbReference>
<proteinExistence type="predicted"/>
<protein>
    <submittedName>
        <fullName evidence="1">Uncharacterized protein</fullName>
    </submittedName>
</protein>
<evidence type="ECO:0000313" key="2">
    <source>
        <dbReference type="EMBL" id="KFD71673.1"/>
    </source>
</evidence>
<sequence>MVGHTSALWKLEFLERKLEYDRKSFGQNGCPGYLIHHVAQKACFQEEQMDSPVFDLSYLTDLLPFGLLHCYEA</sequence>
<accession>A0A085MC51</accession>
<evidence type="ECO:0000313" key="1">
    <source>
        <dbReference type="EMBL" id="KFD54797.1"/>
    </source>
</evidence>
<dbReference type="Proteomes" id="UP000030764">
    <property type="component" value="Unassembled WGS sequence"/>
</dbReference>
<keyword evidence="3" id="KW-1185">Reference proteome</keyword>
<reference evidence="1 3" key="1">
    <citation type="journal article" date="2014" name="Nat. Genet.">
        <title>Genome and transcriptome of the porcine whipworm Trichuris suis.</title>
        <authorList>
            <person name="Jex A.R."/>
            <person name="Nejsum P."/>
            <person name="Schwarz E.M."/>
            <person name="Hu L."/>
            <person name="Young N.D."/>
            <person name="Hall R.S."/>
            <person name="Korhonen P.K."/>
            <person name="Liao S."/>
            <person name="Thamsborg S."/>
            <person name="Xia J."/>
            <person name="Xu P."/>
            <person name="Wang S."/>
            <person name="Scheerlinck J.P."/>
            <person name="Hofmann A."/>
            <person name="Sternberg P.W."/>
            <person name="Wang J."/>
            <person name="Gasser R.B."/>
        </authorList>
    </citation>
    <scope>NUCLEOTIDE SEQUENCE [LARGE SCALE GENOMIC DNA]</scope>
    <source>
        <strain evidence="2">DCEP-RM93F</strain>
        <strain evidence="1">DCEP-RM93M</strain>
    </source>
</reference>
<dbReference type="AlphaFoldDB" id="A0A085MC51"/>
<evidence type="ECO:0000313" key="3">
    <source>
        <dbReference type="Proteomes" id="UP000030764"/>
    </source>
</evidence>
<dbReference type="EMBL" id="KL367481">
    <property type="protein sequence ID" value="KFD71673.1"/>
    <property type="molecule type" value="Genomic_DNA"/>
</dbReference>
<dbReference type="Proteomes" id="UP000030758">
    <property type="component" value="Unassembled WGS sequence"/>
</dbReference>
<gene>
    <name evidence="1" type="ORF">M513_04231</name>
    <name evidence="2" type="ORF">M514_04231</name>
</gene>
<organism evidence="1 3">
    <name type="scientific">Trichuris suis</name>
    <name type="common">pig whipworm</name>
    <dbReference type="NCBI Taxonomy" id="68888"/>
    <lineage>
        <taxon>Eukaryota</taxon>
        <taxon>Metazoa</taxon>
        <taxon>Ecdysozoa</taxon>
        <taxon>Nematoda</taxon>
        <taxon>Enoplea</taxon>
        <taxon>Dorylaimia</taxon>
        <taxon>Trichinellida</taxon>
        <taxon>Trichuridae</taxon>
        <taxon>Trichuris</taxon>
    </lineage>
</organism>
<name>A0A085MC51_9BILA</name>